<accession>A0A4P9ZIY8</accession>
<evidence type="ECO:0000313" key="9">
    <source>
        <dbReference type="EMBL" id="RKP32978.1"/>
    </source>
</evidence>
<evidence type="ECO:0000256" key="8">
    <source>
        <dbReference type="ARBA" id="ARBA00023310"/>
    </source>
</evidence>
<comment type="subcellular location">
    <subcellularLocation>
        <location evidence="1">Membrane</location>
    </subcellularLocation>
</comment>
<dbReference type="NCBIfam" id="TIGR01145">
    <property type="entry name" value="ATP_synt_delta"/>
    <property type="match status" value="1"/>
</dbReference>
<evidence type="ECO:0000256" key="2">
    <source>
        <dbReference type="ARBA" id="ARBA00007046"/>
    </source>
</evidence>
<keyword evidence="4" id="KW-0813">Transport</keyword>
<dbReference type="InterPro" id="IPR020781">
    <property type="entry name" value="ATPase_OSCP/d_CS"/>
</dbReference>
<dbReference type="PANTHER" id="PTHR11910">
    <property type="entry name" value="ATP SYNTHASE DELTA CHAIN"/>
    <property type="match status" value="1"/>
</dbReference>
<evidence type="ECO:0000256" key="4">
    <source>
        <dbReference type="ARBA" id="ARBA00022448"/>
    </source>
</evidence>
<keyword evidence="10" id="KW-1185">Reference proteome</keyword>
<dbReference type="Gene3D" id="1.10.520.20">
    <property type="entry name" value="N-terminal domain of the delta subunit of the F1F0-ATP synthase"/>
    <property type="match status" value="1"/>
</dbReference>
<dbReference type="EMBL" id="ML004428">
    <property type="protein sequence ID" value="RKP32978.1"/>
    <property type="molecule type" value="Genomic_DNA"/>
</dbReference>
<sequence>MASRIFARSMASAAKAVRPPIQLFGVDGTYANALYSASVKDSSVSASYEGLSKITTLLKEDEKVKEFLNNRALSNGDRTVMIATLSQSLKLDKTVTGFLRVLGENNRLNDFAGIYKNFGLLYDAHQGVVDAAITSAKPLDSKVLRRLQNAIQKSSLVGENKTLKISNVVKPDLLGGLVVEVGDKTVDLSVSARVAKLNLVLSEAV</sequence>
<organism evidence="9 10">
    <name type="scientific">Metschnikowia bicuspidata</name>
    <dbReference type="NCBI Taxonomy" id="27322"/>
    <lineage>
        <taxon>Eukaryota</taxon>
        <taxon>Fungi</taxon>
        <taxon>Dikarya</taxon>
        <taxon>Ascomycota</taxon>
        <taxon>Saccharomycotina</taxon>
        <taxon>Pichiomycetes</taxon>
        <taxon>Metschnikowiaceae</taxon>
        <taxon>Metschnikowia</taxon>
    </lineage>
</organism>
<dbReference type="SUPFAM" id="SSF47928">
    <property type="entry name" value="N-terminal domain of the delta subunit of the F1F0-ATP synthase"/>
    <property type="match status" value="1"/>
</dbReference>
<gene>
    <name evidence="9" type="ORF">METBISCDRAFT_11075</name>
</gene>
<evidence type="ECO:0000256" key="7">
    <source>
        <dbReference type="ARBA" id="ARBA00023136"/>
    </source>
</evidence>
<proteinExistence type="inferred from homology"/>
<dbReference type="AlphaFoldDB" id="A0A4P9ZIY8"/>
<evidence type="ECO:0000256" key="3">
    <source>
        <dbReference type="ARBA" id="ARBA00014723"/>
    </source>
</evidence>
<keyword evidence="6" id="KW-0406">Ion transport</keyword>
<reference evidence="10" key="1">
    <citation type="journal article" date="2018" name="Nat. Microbiol.">
        <title>Leveraging single-cell genomics to expand the fungal tree of life.</title>
        <authorList>
            <person name="Ahrendt S.R."/>
            <person name="Quandt C.A."/>
            <person name="Ciobanu D."/>
            <person name="Clum A."/>
            <person name="Salamov A."/>
            <person name="Andreopoulos B."/>
            <person name="Cheng J.F."/>
            <person name="Woyke T."/>
            <person name="Pelin A."/>
            <person name="Henrissat B."/>
            <person name="Reynolds N.K."/>
            <person name="Benny G.L."/>
            <person name="Smith M.E."/>
            <person name="James T.Y."/>
            <person name="Grigoriev I.V."/>
        </authorList>
    </citation>
    <scope>NUCLEOTIDE SEQUENCE [LARGE SCALE GENOMIC DNA]</scope>
    <source>
        <strain evidence="10">Baker2002</strain>
    </source>
</reference>
<dbReference type="Pfam" id="PF00213">
    <property type="entry name" value="OSCP"/>
    <property type="match status" value="1"/>
</dbReference>
<dbReference type="GO" id="GO:0046933">
    <property type="term" value="F:proton-transporting ATP synthase activity, rotational mechanism"/>
    <property type="evidence" value="ECO:0007669"/>
    <property type="project" value="InterPro"/>
</dbReference>
<name>A0A4P9ZIY8_9ASCO</name>
<keyword evidence="7" id="KW-0472">Membrane</keyword>
<keyword evidence="5" id="KW-0375">Hydrogen ion transport</keyword>
<evidence type="ECO:0000313" key="10">
    <source>
        <dbReference type="Proteomes" id="UP000268321"/>
    </source>
</evidence>
<keyword evidence="8" id="KW-0066">ATP synthesis</keyword>
<dbReference type="InterPro" id="IPR026015">
    <property type="entry name" value="ATP_synth_OSCP/delta_N_sf"/>
</dbReference>
<protein>
    <recommendedName>
        <fullName evidence="3">ATP synthase subunit 5, mitochondrial</fullName>
    </recommendedName>
</protein>
<dbReference type="PROSITE" id="PS00389">
    <property type="entry name" value="ATPASE_DELTA"/>
    <property type="match status" value="1"/>
</dbReference>
<dbReference type="GO" id="GO:0016020">
    <property type="term" value="C:membrane"/>
    <property type="evidence" value="ECO:0007669"/>
    <property type="project" value="UniProtKB-SubCell"/>
</dbReference>
<evidence type="ECO:0000256" key="6">
    <source>
        <dbReference type="ARBA" id="ARBA00023065"/>
    </source>
</evidence>
<evidence type="ECO:0000256" key="5">
    <source>
        <dbReference type="ARBA" id="ARBA00022781"/>
    </source>
</evidence>
<comment type="similarity">
    <text evidence="2">Belongs to the ATPase delta chain family.</text>
</comment>
<dbReference type="PRINTS" id="PR00125">
    <property type="entry name" value="ATPASEDELTA"/>
</dbReference>
<dbReference type="HAMAP" id="MF_01416">
    <property type="entry name" value="ATP_synth_delta_bact"/>
    <property type="match status" value="1"/>
</dbReference>
<dbReference type="Proteomes" id="UP000268321">
    <property type="component" value="Unassembled WGS sequence"/>
</dbReference>
<dbReference type="OrthoDB" id="1262810at2759"/>
<evidence type="ECO:0000256" key="1">
    <source>
        <dbReference type="ARBA" id="ARBA00004370"/>
    </source>
</evidence>
<dbReference type="InterPro" id="IPR000711">
    <property type="entry name" value="ATPase_OSCP/dsu"/>
</dbReference>